<dbReference type="EMBL" id="BK015840">
    <property type="protein sequence ID" value="DAE27554.1"/>
    <property type="molecule type" value="Genomic_DNA"/>
</dbReference>
<evidence type="ECO:0000313" key="1">
    <source>
        <dbReference type="EMBL" id="DAE27554.1"/>
    </source>
</evidence>
<accession>A0A8S5R8T6</accession>
<proteinExistence type="predicted"/>
<organism evidence="1">
    <name type="scientific">virus sp. ct1Uu26</name>
    <dbReference type="NCBI Taxonomy" id="2826789"/>
    <lineage>
        <taxon>Viruses</taxon>
    </lineage>
</organism>
<sequence length="48" mass="5665">MVQISSKLTLHVCRGTKRISKIHLFMTRPGMLENLLSKSRLYLQYMLQ</sequence>
<protein>
    <submittedName>
        <fullName evidence="1">Uncharacterized protein</fullName>
    </submittedName>
</protein>
<name>A0A8S5R8T6_9VIRU</name>
<reference evidence="1" key="1">
    <citation type="journal article" date="2021" name="Proc. Natl. Acad. Sci. U.S.A.">
        <title>A Catalog of Tens of Thousands of Viruses from Human Metagenomes Reveals Hidden Associations with Chronic Diseases.</title>
        <authorList>
            <person name="Tisza M.J."/>
            <person name="Buck C.B."/>
        </authorList>
    </citation>
    <scope>NUCLEOTIDE SEQUENCE</scope>
    <source>
        <strain evidence="1">Ct1Uu26</strain>
    </source>
</reference>